<evidence type="ECO:0000313" key="7">
    <source>
        <dbReference type="Proteomes" id="UP000663828"/>
    </source>
</evidence>
<dbReference type="GO" id="GO:0008061">
    <property type="term" value="F:chitin binding"/>
    <property type="evidence" value="ECO:0007669"/>
    <property type="project" value="InterPro"/>
</dbReference>
<dbReference type="SMART" id="SM00636">
    <property type="entry name" value="Glyco_18"/>
    <property type="match status" value="1"/>
</dbReference>
<evidence type="ECO:0000313" key="6">
    <source>
        <dbReference type="EMBL" id="CAF1425010.1"/>
    </source>
</evidence>
<keyword evidence="7" id="KW-1185">Reference proteome</keyword>
<feature type="region of interest" description="Disordered" evidence="3">
    <location>
        <begin position="24"/>
        <end position="43"/>
    </location>
</feature>
<dbReference type="InterPro" id="IPR017853">
    <property type="entry name" value="GH"/>
</dbReference>
<dbReference type="InterPro" id="IPR001223">
    <property type="entry name" value="Glyco_hydro18_cat"/>
</dbReference>
<reference evidence="6" key="1">
    <citation type="submission" date="2021-02" db="EMBL/GenBank/DDBJ databases">
        <authorList>
            <person name="Nowell W R."/>
        </authorList>
    </citation>
    <scope>NUCLEOTIDE SEQUENCE</scope>
</reference>
<dbReference type="GO" id="GO:0005975">
    <property type="term" value="P:carbohydrate metabolic process"/>
    <property type="evidence" value="ECO:0007669"/>
    <property type="project" value="InterPro"/>
</dbReference>
<dbReference type="InterPro" id="IPR029070">
    <property type="entry name" value="Chitinase_insertion_sf"/>
</dbReference>
<dbReference type="Gene3D" id="3.20.20.80">
    <property type="entry name" value="Glycosidases"/>
    <property type="match status" value="1"/>
</dbReference>
<dbReference type="PROSITE" id="PS51910">
    <property type="entry name" value="GH18_2"/>
    <property type="match status" value="1"/>
</dbReference>
<evidence type="ECO:0000256" key="2">
    <source>
        <dbReference type="ARBA" id="ARBA00040976"/>
    </source>
</evidence>
<dbReference type="CDD" id="cd02876">
    <property type="entry name" value="GH18_SI-CLP"/>
    <property type="match status" value="1"/>
</dbReference>
<protein>
    <recommendedName>
        <fullName evidence="2">Chitinase domain-containing protein 1</fullName>
    </recommendedName>
</protein>
<comment type="similarity">
    <text evidence="1">Belongs to the glycosyl hydrolase 18 family.</text>
</comment>
<sequence>MTHCLSVVIFVCLLCSIETTIGPGSRKTVGRSTEKVSSTPAPPVQFKDPSADIRASPPMKSNVLQRQLVTENLNPQLILENHASYCSTCTETREFAHPTLVYITPWNAHGYDIAKTFTKKFDYISPVWLSIKRKSAEKYVMEGTHDIDKKWIETLKENNPKVRIVPRVIFEKWSADDTHALFQSEEEKQQLAGTFATFLTEHKDLFDGYVLELLMQFRGASKATLNHIISDIAEHVHQLNSNETKKEVILAVPPYDELFDKNDFDLLFEYLDGFSVMTYDFPNREPGPVAPLEWVESTMQKFSKPEVEGEAKVFLGLNFYGYRYDRSNAKGKADPQQQQYGMKPIIGRDYIDFLKKSFSTTAIIFDPRAHEHVTFVQARQSKQDQQPLPQTIIFYPTLKSIYERLELAAKLNVGVAIWDGGQGLDYFYDLF</sequence>
<name>A0A815MN32_ADIRI</name>
<dbReference type="PANTHER" id="PTHR46066">
    <property type="entry name" value="CHITINASE DOMAIN-CONTAINING PROTEIN 1 FAMILY MEMBER"/>
    <property type="match status" value="1"/>
</dbReference>
<evidence type="ECO:0000256" key="4">
    <source>
        <dbReference type="SAM" id="SignalP"/>
    </source>
</evidence>
<dbReference type="GO" id="GO:0070492">
    <property type="term" value="F:oligosaccharide binding"/>
    <property type="evidence" value="ECO:0007669"/>
    <property type="project" value="TreeGrafter"/>
</dbReference>
<dbReference type="PANTHER" id="PTHR46066:SF2">
    <property type="entry name" value="CHITINASE DOMAIN-CONTAINING PROTEIN 1"/>
    <property type="match status" value="1"/>
</dbReference>
<gene>
    <name evidence="6" type="ORF">XAT740_LOCUS35452</name>
</gene>
<feature type="chain" id="PRO_5032538986" description="Chitinase domain-containing protein 1" evidence="4">
    <location>
        <begin position="20"/>
        <end position="431"/>
    </location>
</feature>
<keyword evidence="4" id="KW-0732">Signal</keyword>
<dbReference type="Pfam" id="PF00704">
    <property type="entry name" value="Glyco_hydro_18"/>
    <property type="match status" value="1"/>
</dbReference>
<dbReference type="Gene3D" id="3.10.50.10">
    <property type="match status" value="1"/>
</dbReference>
<dbReference type="GO" id="GO:0012505">
    <property type="term" value="C:endomembrane system"/>
    <property type="evidence" value="ECO:0007669"/>
    <property type="project" value="TreeGrafter"/>
</dbReference>
<dbReference type="Proteomes" id="UP000663828">
    <property type="component" value="Unassembled WGS sequence"/>
</dbReference>
<evidence type="ECO:0000256" key="1">
    <source>
        <dbReference type="ARBA" id="ARBA00009336"/>
    </source>
</evidence>
<feature type="domain" description="GH18" evidence="5">
    <location>
        <begin position="97"/>
        <end position="431"/>
    </location>
</feature>
<feature type="signal peptide" evidence="4">
    <location>
        <begin position="1"/>
        <end position="19"/>
    </location>
</feature>
<proteinExistence type="inferred from homology"/>
<accession>A0A815MN32</accession>
<dbReference type="InterPro" id="IPR011583">
    <property type="entry name" value="Chitinase_II/V-like_cat"/>
</dbReference>
<dbReference type="EMBL" id="CAJNOR010003551">
    <property type="protein sequence ID" value="CAF1425010.1"/>
    <property type="molecule type" value="Genomic_DNA"/>
</dbReference>
<evidence type="ECO:0000259" key="5">
    <source>
        <dbReference type="PROSITE" id="PS51910"/>
    </source>
</evidence>
<dbReference type="AlphaFoldDB" id="A0A815MN32"/>
<evidence type="ECO:0000256" key="3">
    <source>
        <dbReference type="SAM" id="MobiDB-lite"/>
    </source>
</evidence>
<dbReference type="SUPFAM" id="SSF51445">
    <property type="entry name" value="(Trans)glycosidases"/>
    <property type="match status" value="1"/>
</dbReference>
<comment type="caution">
    <text evidence="6">The sequence shown here is derived from an EMBL/GenBank/DDBJ whole genome shotgun (WGS) entry which is preliminary data.</text>
</comment>
<organism evidence="6 7">
    <name type="scientific">Adineta ricciae</name>
    <name type="common">Rotifer</name>
    <dbReference type="NCBI Taxonomy" id="249248"/>
    <lineage>
        <taxon>Eukaryota</taxon>
        <taxon>Metazoa</taxon>
        <taxon>Spiralia</taxon>
        <taxon>Gnathifera</taxon>
        <taxon>Rotifera</taxon>
        <taxon>Eurotatoria</taxon>
        <taxon>Bdelloidea</taxon>
        <taxon>Adinetida</taxon>
        <taxon>Adinetidae</taxon>
        <taxon>Adineta</taxon>
    </lineage>
</organism>